<reference evidence="3" key="1">
    <citation type="journal article" date="2020" name="Cell">
        <title>Large-Scale Comparative Analyses of Tick Genomes Elucidate Their Genetic Diversity and Vector Capacities.</title>
        <authorList>
            <consortium name="Tick Genome and Microbiome Consortium (TIGMIC)"/>
            <person name="Jia N."/>
            <person name="Wang J."/>
            <person name="Shi W."/>
            <person name="Du L."/>
            <person name="Sun Y."/>
            <person name="Zhan W."/>
            <person name="Jiang J.F."/>
            <person name="Wang Q."/>
            <person name="Zhang B."/>
            <person name="Ji P."/>
            <person name="Bell-Sakyi L."/>
            <person name="Cui X.M."/>
            <person name="Yuan T.T."/>
            <person name="Jiang B.G."/>
            <person name="Yang W.F."/>
            <person name="Lam T.T."/>
            <person name="Chang Q.C."/>
            <person name="Ding S.J."/>
            <person name="Wang X.J."/>
            <person name="Zhu J.G."/>
            <person name="Ruan X.D."/>
            <person name="Zhao L."/>
            <person name="Wei J.T."/>
            <person name="Ye R.Z."/>
            <person name="Que T.C."/>
            <person name="Du C.H."/>
            <person name="Zhou Y.H."/>
            <person name="Cheng J.X."/>
            <person name="Dai P.F."/>
            <person name="Guo W.B."/>
            <person name="Han X.H."/>
            <person name="Huang E.J."/>
            <person name="Li L.F."/>
            <person name="Wei W."/>
            <person name="Gao Y.C."/>
            <person name="Liu J.Z."/>
            <person name="Shao H.Z."/>
            <person name="Wang X."/>
            <person name="Wang C.C."/>
            <person name="Yang T.C."/>
            <person name="Huo Q.B."/>
            <person name="Li W."/>
            <person name="Chen H.Y."/>
            <person name="Chen S.E."/>
            <person name="Zhou L.G."/>
            <person name="Ni X.B."/>
            <person name="Tian J.H."/>
            <person name="Sheng Y."/>
            <person name="Liu T."/>
            <person name="Pan Y.S."/>
            <person name="Xia L.Y."/>
            <person name="Li J."/>
            <person name="Zhao F."/>
            <person name="Cao W.C."/>
        </authorList>
    </citation>
    <scope>NUCLEOTIDE SEQUENCE</scope>
    <source>
        <strain evidence="3">Rmic-2018</strain>
    </source>
</reference>
<evidence type="ECO:0008006" key="5">
    <source>
        <dbReference type="Google" id="ProtNLM"/>
    </source>
</evidence>
<feature type="transmembrane region" description="Helical" evidence="2">
    <location>
        <begin position="37"/>
        <end position="59"/>
    </location>
</feature>
<keyword evidence="2" id="KW-0472">Membrane</keyword>
<evidence type="ECO:0000256" key="2">
    <source>
        <dbReference type="SAM" id="Phobius"/>
    </source>
</evidence>
<feature type="compositionally biased region" description="Basic and acidic residues" evidence="1">
    <location>
        <begin position="99"/>
        <end position="108"/>
    </location>
</feature>
<sequence>MMASSARDALTRSAMIRARRETPFRFTGDLGSASCGWLTMAVHLNPCALATLVLLLLGWNGSRNARRLNRDALSALIAGGAPRLRCPGSVYQPFPEFQDGERDFRESQPDPLLYRSPHEDRTMPEKSNNGGSKDNDRWKVKAIPFPPSAERRDTGECDANSRRGPVEKPSFGHPGEACACPLLFAQASGNTSPACCILAREAAVRLRRSPLKADGSVSQPLTQSVGRSSNLSRGPEEFKPPGGPRSRDTLAAIIPWVTPESEWERGGVRQFLGPLELAVELGAPECLFSVGLTEEKVPQLPAEAPQQMQFYFQGLTFCVVSRIAKENVF</sequence>
<evidence type="ECO:0000313" key="3">
    <source>
        <dbReference type="EMBL" id="KAH8018600.1"/>
    </source>
</evidence>
<feature type="region of interest" description="Disordered" evidence="1">
    <location>
        <begin position="210"/>
        <end position="247"/>
    </location>
</feature>
<protein>
    <recommendedName>
        <fullName evidence="5">Transmembrane protein</fullName>
    </recommendedName>
</protein>
<feature type="compositionally biased region" description="Polar residues" evidence="1">
    <location>
        <begin position="216"/>
        <end position="232"/>
    </location>
</feature>
<feature type="region of interest" description="Disordered" evidence="1">
    <location>
        <begin position="94"/>
        <end position="170"/>
    </location>
</feature>
<reference evidence="3" key="2">
    <citation type="submission" date="2021-09" db="EMBL/GenBank/DDBJ databases">
        <authorList>
            <person name="Jia N."/>
            <person name="Wang J."/>
            <person name="Shi W."/>
            <person name="Du L."/>
            <person name="Sun Y."/>
            <person name="Zhan W."/>
            <person name="Jiang J."/>
            <person name="Wang Q."/>
            <person name="Zhang B."/>
            <person name="Ji P."/>
            <person name="Sakyi L.B."/>
            <person name="Cui X."/>
            <person name="Yuan T."/>
            <person name="Jiang B."/>
            <person name="Yang W."/>
            <person name="Lam T.T.-Y."/>
            <person name="Chang Q."/>
            <person name="Ding S."/>
            <person name="Wang X."/>
            <person name="Zhu J."/>
            <person name="Ruan X."/>
            <person name="Zhao L."/>
            <person name="Wei J."/>
            <person name="Que T."/>
            <person name="Du C."/>
            <person name="Cheng J."/>
            <person name="Dai P."/>
            <person name="Han X."/>
            <person name="Huang E."/>
            <person name="Gao Y."/>
            <person name="Liu J."/>
            <person name="Shao H."/>
            <person name="Ye R."/>
            <person name="Li L."/>
            <person name="Wei W."/>
            <person name="Wang X."/>
            <person name="Wang C."/>
            <person name="Huo Q."/>
            <person name="Li W."/>
            <person name="Guo W."/>
            <person name="Chen H."/>
            <person name="Chen S."/>
            <person name="Zhou L."/>
            <person name="Zhou L."/>
            <person name="Ni X."/>
            <person name="Tian J."/>
            <person name="Zhou Y."/>
            <person name="Sheng Y."/>
            <person name="Liu T."/>
            <person name="Pan Y."/>
            <person name="Xia L."/>
            <person name="Li J."/>
            <person name="Zhao F."/>
            <person name="Cao W."/>
        </authorList>
    </citation>
    <scope>NUCLEOTIDE SEQUENCE</scope>
    <source>
        <strain evidence="3">Rmic-2018</strain>
        <tissue evidence="3">Larvae</tissue>
    </source>
</reference>
<keyword evidence="2" id="KW-0812">Transmembrane</keyword>
<keyword evidence="2" id="KW-1133">Transmembrane helix</keyword>
<keyword evidence="4" id="KW-1185">Reference proteome</keyword>
<gene>
    <name evidence="3" type="ORF">HPB51_009039</name>
</gene>
<dbReference type="AlphaFoldDB" id="A0A9J6D9A5"/>
<evidence type="ECO:0000256" key="1">
    <source>
        <dbReference type="SAM" id="MobiDB-lite"/>
    </source>
</evidence>
<accession>A0A9J6D9A5</accession>
<evidence type="ECO:0000313" key="4">
    <source>
        <dbReference type="Proteomes" id="UP000821866"/>
    </source>
</evidence>
<dbReference type="Proteomes" id="UP000821866">
    <property type="component" value="Chromosome 8"/>
</dbReference>
<proteinExistence type="predicted"/>
<feature type="compositionally biased region" description="Basic and acidic residues" evidence="1">
    <location>
        <begin position="149"/>
        <end position="166"/>
    </location>
</feature>
<comment type="caution">
    <text evidence="3">The sequence shown here is derived from an EMBL/GenBank/DDBJ whole genome shotgun (WGS) entry which is preliminary data.</text>
</comment>
<dbReference type="EMBL" id="JABSTU010000010">
    <property type="protein sequence ID" value="KAH8018600.1"/>
    <property type="molecule type" value="Genomic_DNA"/>
</dbReference>
<organism evidence="3 4">
    <name type="scientific">Rhipicephalus microplus</name>
    <name type="common">Cattle tick</name>
    <name type="synonym">Boophilus microplus</name>
    <dbReference type="NCBI Taxonomy" id="6941"/>
    <lineage>
        <taxon>Eukaryota</taxon>
        <taxon>Metazoa</taxon>
        <taxon>Ecdysozoa</taxon>
        <taxon>Arthropoda</taxon>
        <taxon>Chelicerata</taxon>
        <taxon>Arachnida</taxon>
        <taxon>Acari</taxon>
        <taxon>Parasitiformes</taxon>
        <taxon>Ixodida</taxon>
        <taxon>Ixodoidea</taxon>
        <taxon>Ixodidae</taxon>
        <taxon>Rhipicephalinae</taxon>
        <taxon>Rhipicephalus</taxon>
        <taxon>Boophilus</taxon>
    </lineage>
</organism>
<name>A0A9J6D9A5_RHIMP</name>